<proteinExistence type="predicted"/>
<keyword evidence="2" id="KW-0479">Metal-binding</keyword>
<dbReference type="AlphaFoldDB" id="A0A381RUR6"/>
<evidence type="ECO:0000313" key="5">
    <source>
        <dbReference type="EMBL" id="SUZ95596.1"/>
    </source>
</evidence>
<keyword evidence="1" id="KW-0349">Heme</keyword>
<dbReference type="GO" id="GO:0046872">
    <property type="term" value="F:metal ion binding"/>
    <property type="evidence" value="ECO:0007669"/>
    <property type="project" value="UniProtKB-KW"/>
</dbReference>
<evidence type="ECO:0000256" key="3">
    <source>
        <dbReference type="ARBA" id="ARBA00023004"/>
    </source>
</evidence>
<dbReference type="EMBL" id="UINC01002338">
    <property type="protein sequence ID" value="SUZ95596.1"/>
    <property type="molecule type" value="Genomic_DNA"/>
</dbReference>
<protein>
    <recommendedName>
        <fullName evidence="4">Cytochrome c domain-containing protein</fullName>
    </recommendedName>
</protein>
<feature type="domain" description="Cytochrome c" evidence="4">
    <location>
        <begin position="143"/>
        <end position="229"/>
    </location>
</feature>
<gene>
    <name evidence="5" type="ORF">METZ01_LOCUS48450</name>
</gene>
<dbReference type="InterPro" id="IPR009056">
    <property type="entry name" value="Cyt_c-like_dom"/>
</dbReference>
<dbReference type="PROSITE" id="PS51007">
    <property type="entry name" value="CYTC"/>
    <property type="match status" value="1"/>
</dbReference>
<organism evidence="5">
    <name type="scientific">marine metagenome</name>
    <dbReference type="NCBI Taxonomy" id="408172"/>
    <lineage>
        <taxon>unclassified sequences</taxon>
        <taxon>metagenomes</taxon>
        <taxon>ecological metagenomes</taxon>
    </lineage>
</organism>
<dbReference type="Pfam" id="PF13442">
    <property type="entry name" value="Cytochrome_CBB3"/>
    <property type="match status" value="1"/>
</dbReference>
<dbReference type="InterPro" id="IPR036909">
    <property type="entry name" value="Cyt_c-like_dom_sf"/>
</dbReference>
<evidence type="ECO:0000259" key="4">
    <source>
        <dbReference type="PROSITE" id="PS51007"/>
    </source>
</evidence>
<sequence>MKLITQICVSSFFFVFLSSSSIMAETLEEDFKIEGIITIASIKALQSELPKKLDLKIIDLNLKKTDSGWPVLRVQYNSDLITKDKIETAIGEIEDPAGHFYKVHNGPLITNAELSEEEIQAMSVMGDVVGISEVKNPTVDFEASVNRGEDMFKKNCAKCHGLNGNGYGVVANGFTTWPKQLWTWNGADSGADGYLFWIIENGKSDMPPWGLILSEDKRWDLINYIKTIKKPEGI</sequence>
<dbReference type="GO" id="GO:0020037">
    <property type="term" value="F:heme binding"/>
    <property type="evidence" value="ECO:0007669"/>
    <property type="project" value="InterPro"/>
</dbReference>
<dbReference type="Gene3D" id="1.10.760.10">
    <property type="entry name" value="Cytochrome c-like domain"/>
    <property type="match status" value="1"/>
</dbReference>
<dbReference type="SUPFAM" id="SSF46626">
    <property type="entry name" value="Cytochrome c"/>
    <property type="match status" value="1"/>
</dbReference>
<reference evidence="5" key="1">
    <citation type="submission" date="2018-05" db="EMBL/GenBank/DDBJ databases">
        <authorList>
            <person name="Lanie J.A."/>
            <person name="Ng W.-L."/>
            <person name="Kazmierczak K.M."/>
            <person name="Andrzejewski T.M."/>
            <person name="Davidsen T.M."/>
            <person name="Wayne K.J."/>
            <person name="Tettelin H."/>
            <person name="Glass J.I."/>
            <person name="Rusch D."/>
            <person name="Podicherti R."/>
            <person name="Tsui H.-C.T."/>
            <person name="Winkler M.E."/>
        </authorList>
    </citation>
    <scope>NUCLEOTIDE SEQUENCE</scope>
</reference>
<evidence type="ECO:0000256" key="1">
    <source>
        <dbReference type="ARBA" id="ARBA00022617"/>
    </source>
</evidence>
<name>A0A381RUR6_9ZZZZ</name>
<dbReference type="GO" id="GO:0009055">
    <property type="term" value="F:electron transfer activity"/>
    <property type="evidence" value="ECO:0007669"/>
    <property type="project" value="InterPro"/>
</dbReference>
<keyword evidence="3" id="KW-0408">Iron</keyword>
<evidence type="ECO:0000256" key="2">
    <source>
        <dbReference type="ARBA" id="ARBA00022723"/>
    </source>
</evidence>
<accession>A0A381RUR6</accession>